<dbReference type="Proteomes" id="UP000028828">
    <property type="component" value="Unassembled WGS sequence"/>
</dbReference>
<feature type="compositionally biased region" description="Polar residues" evidence="1">
    <location>
        <begin position="624"/>
        <end position="638"/>
    </location>
</feature>
<dbReference type="AlphaFoldDB" id="A0A086K341"/>
<feature type="compositionally biased region" description="Polar residues" evidence="1">
    <location>
        <begin position="1188"/>
        <end position="1204"/>
    </location>
</feature>
<comment type="caution">
    <text evidence="2">The sequence shown here is derived from an EMBL/GenBank/DDBJ whole genome shotgun (WGS) entry which is preliminary data.</text>
</comment>
<feature type="region of interest" description="Disordered" evidence="1">
    <location>
        <begin position="1151"/>
        <end position="1204"/>
    </location>
</feature>
<dbReference type="OrthoDB" id="329663at2759"/>
<accession>A0A086K341</accession>
<evidence type="ECO:0000313" key="2">
    <source>
        <dbReference type="EMBL" id="KFG38809.1"/>
    </source>
</evidence>
<feature type="compositionally biased region" description="Basic and acidic residues" evidence="1">
    <location>
        <begin position="901"/>
        <end position="911"/>
    </location>
</feature>
<proteinExistence type="predicted"/>
<feature type="compositionally biased region" description="Polar residues" evidence="1">
    <location>
        <begin position="1155"/>
        <end position="1180"/>
    </location>
</feature>
<protein>
    <submittedName>
        <fullName evidence="2">Uncharacterized protein</fullName>
    </submittedName>
</protein>
<feature type="region of interest" description="Disordered" evidence="1">
    <location>
        <begin position="617"/>
        <end position="661"/>
    </location>
</feature>
<gene>
    <name evidence="2" type="ORF">TGP89_240510</name>
</gene>
<organism evidence="2 3">
    <name type="scientific">Toxoplasma gondii p89</name>
    <dbReference type="NCBI Taxonomy" id="943119"/>
    <lineage>
        <taxon>Eukaryota</taxon>
        <taxon>Sar</taxon>
        <taxon>Alveolata</taxon>
        <taxon>Apicomplexa</taxon>
        <taxon>Conoidasida</taxon>
        <taxon>Coccidia</taxon>
        <taxon>Eucoccidiorida</taxon>
        <taxon>Eimeriorina</taxon>
        <taxon>Sarcocystidae</taxon>
        <taxon>Toxoplasma</taxon>
    </lineage>
</organism>
<evidence type="ECO:0000313" key="3">
    <source>
        <dbReference type="Proteomes" id="UP000028828"/>
    </source>
</evidence>
<dbReference type="VEuPathDB" id="ToxoDB:TGP89_240510"/>
<feature type="region of interest" description="Disordered" evidence="1">
    <location>
        <begin position="966"/>
        <end position="994"/>
    </location>
</feature>
<feature type="region of interest" description="Disordered" evidence="1">
    <location>
        <begin position="899"/>
        <end position="927"/>
    </location>
</feature>
<evidence type="ECO:0000256" key="1">
    <source>
        <dbReference type="SAM" id="MobiDB-lite"/>
    </source>
</evidence>
<sequence length="1239" mass="134989">MDCQPRQREAVTSCPVLTGSSRQVALRQETKSRVDSSFPLPQLPQWVILPSADVALHSKALGVPLPYHSASRPLQVCPFSSSVADPPVCTPAYTRLRLEEASERAECCPLSGRCAFLSAYGQLGEGIRSFVASFASLYTSTIRPSPAFVSPETARGVWCLVELLLSWLFSLFGQGIRLPDVCGKRRRCPFTEAAHCSLLSVAATPNFRTQGKDAILLIADGAYSDRSRAIDAGGDVLLVALSRNQCLFSSKLHSTIVDEDGDEYSTSAYESMVLLGHADTPLLLRNSGKARSLDAVLGTSAHSHHSGNSKAADVDLQESAAGRAGCEDVYQGSSVPKQIPEKSRQLTAVVVLSSAPQGPFLLLGYSDGRLEYLSNSQLEGGCRTCSEPYSSSLWRSIQGEDNGMRDWRLQWVDKLDSCVKVLQVSPRATRVCALTATSVYVFDPLFSPFRVPSSCKVPRLLAVGGEALLGHVPVACCWTGEFQLIVLSSAGRLTVLQRDSRKRVAEWYSLCRARLDVPTREQLRQEMRKNNNTAESAKGAKGAASLVRAAAAVATLEFHAARQLVYVSVRGSSCPLVFDWSTRSQLCHVSRGNVAECFFTLTGERVLVETPLTEMNLPSRGPVQMNSRLQPAKLQTTQRHTRDEAGSQGDRRLRGIERSAHAPDREDMLQIKAQNMIRPKLRSILTFTLGKDDASRRSYVAVIHEGCDAVAVYDDSTPRIRRRHPGDLRQHRAPLLYWLRPPFPGCYPSAVAFCSLPKYFQTGYTLDASTILAVQWSTTCSSVTCSGANTMMPVVTCLHKLPQTQSFLQSSGSRALARQGPSRGSCLFPLSSSPVIPSPRLASGEKETLTSWQEASLLGASLYGAHVRPRDHSTHRKPRIDIYSGAAMLPPMSFVGNLTDGHAHKGEDASQTREFGGTGSPFLGSNIDKQGSQSASYWKLQDPSQLSKLESSLRMSAVNGWGGWQGKAQSWSTGRAEPDAQEQTRREACPSGSDWLARWQQKQTQLARSWQLSPPMLQDSEIPPATNSSFSRWAFSQRVPVQRASPYGVYGSCNRPTPVRATFPDLGGIFLQSENADGANILESPLCGSASTYLTYKSDQGFGVGDYSDFFGDRANSNAGRFQNTLLGTSGWNQESGTARRQSILNVEPHPASSALGQSRAASPFTSTNRQMSSMHSSTGFRGWGQPQEATLTSPQLSASVMPTSNDREYSDYAATSNGMRRRPGTAVFGFETGGFGRW</sequence>
<feature type="compositionally biased region" description="Basic and acidic residues" evidence="1">
    <location>
        <begin position="976"/>
        <end position="988"/>
    </location>
</feature>
<feature type="compositionally biased region" description="Basic and acidic residues" evidence="1">
    <location>
        <begin position="640"/>
        <end position="661"/>
    </location>
</feature>
<reference evidence="2 3" key="1">
    <citation type="submission" date="2014-03" db="EMBL/GenBank/DDBJ databases">
        <authorList>
            <person name="Sibley D."/>
            <person name="Venepally P."/>
            <person name="Karamycheva S."/>
            <person name="Hadjithomas M."/>
            <person name="Khan A."/>
            <person name="Brunk B."/>
            <person name="Roos D."/>
            <person name="Caler E."/>
            <person name="Lorenzi H."/>
        </authorList>
    </citation>
    <scope>NUCLEOTIDE SEQUENCE [LARGE SCALE GENOMIC DNA]</scope>
    <source>
        <strain evidence="3">p89</strain>
    </source>
</reference>
<name>A0A086K341_TOXGO</name>
<dbReference type="EMBL" id="AEYI02001323">
    <property type="protein sequence ID" value="KFG38809.1"/>
    <property type="molecule type" value="Genomic_DNA"/>
</dbReference>